<keyword evidence="2" id="KW-1185">Reference proteome</keyword>
<dbReference type="Proteomes" id="UP001281410">
    <property type="component" value="Unassembled WGS sequence"/>
</dbReference>
<sequence length="163" mass="18582">MVAKCNSTASFVWRSLVWGKDMLMAGTCWRVGNGESICIYADKCVPRPFTFKVISPPKLDLNAKVSQLITPTGGWDMHVLRENFVSSDVNDIIQIPLGKGDRKDDIIWHFDVKGTYAVKSGYWIGYNTASDPSQSTPHPLTSWWTFLWKLWIPLKVKIFIWKA</sequence>
<comment type="caution">
    <text evidence="1">The sequence shown here is derived from an EMBL/GenBank/DDBJ whole genome shotgun (WGS) entry which is preliminary data.</text>
</comment>
<reference evidence="1" key="1">
    <citation type="journal article" date="2023" name="Plant J.">
        <title>Genome sequences and population genomics provide insights into the demographic history, inbreeding, and mutation load of two 'living fossil' tree species of Dipteronia.</title>
        <authorList>
            <person name="Feng Y."/>
            <person name="Comes H.P."/>
            <person name="Chen J."/>
            <person name="Zhu S."/>
            <person name="Lu R."/>
            <person name="Zhang X."/>
            <person name="Li P."/>
            <person name="Qiu J."/>
            <person name="Olsen K.M."/>
            <person name="Qiu Y."/>
        </authorList>
    </citation>
    <scope>NUCLEOTIDE SEQUENCE</scope>
    <source>
        <strain evidence="1">NBL</strain>
    </source>
</reference>
<organism evidence="1 2">
    <name type="scientific">Dipteronia sinensis</name>
    <dbReference type="NCBI Taxonomy" id="43782"/>
    <lineage>
        <taxon>Eukaryota</taxon>
        <taxon>Viridiplantae</taxon>
        <taxon>Streptophyta</taxon>
        <taxon>Embryophyta</taxon>
        <taxon>Tracheophyta</taxon>
        <taxon>Spermatophyta</taxon>
        <taxon>Magnoliopsida</taxon>
        <taxon>eudicotyledons</taxon>
        <taxon>Gunneridae</taxon>
        <taxon>Pentapetalae</taxon>
        <taxon>rosids</taxon>
        <taxon>malvids</taxon>
        <taxon>Sapindales</taxon>
        <taxon>Sapindaceae</taxon>
        <taxon>Hippocastanoideae</taxon>
        <taxon>Acereae</taxon>
        <taxon>Dipteronia</taxon>
    </lineage>
</organism>
<evidence type="ECO:0000313" key="2">
    <source>
        <dbReference type="Proteomes" id="UP001281410"/>
    </source>
</evidence>
<dbReference type="EMBL" id="JANJYJ010000005">
    <property type="protein sequence ID" value="KAK3212071.1"/>
    <property type="molecule type" value="Genomic_DNA"/>
</dbReference>
<name>A0AAE0AEC8_9ROSI</name>
<gene>
    <name evidence="1" type="ORF">Dsin_016777</name>
</gene>
<dbReference type="AlphaFoldDB" id="A0AAE0AEC8"/>
<evidence type="ECO:0000313" key="1">
    <source>
        <dbReference type="EMBL" id="KAK3212071.1"/>
    </source>
</evidence>
<accession>A0AAE0AEC8</accession>
<evidence type="ECO:0008006" key="3">
    <source>
        <dbReference type="Google" id="ProtNLM"/>
    </source>
</evidence>
<protein>
    <recommendedName>
        <fullName evidence="3">Reverse transcriptase zinc-binding domain-containing protein</fullName>
    </recommendedName>
</protein>
<proteinExistence type="predicted"/>